<name>A0A644SX21_9ZZZZ</name>
<dbReference type="EMBL" id="VSSQ01000008">
    <property type="protein sequence ID" value="MPL59155.1"/>
    <property type="molecule type" value="Genomic_DNA"/>
</dbReference>
<reference evidence="1" key="1">
    <citation type="submission" date="2019-08" db="EMBL/GenBank/DDBJ databases">
        <authorList>
            <person name="Kucharzyk K."/>
            <person name="Murdoch R.W."/>
            <person name="Higgins S."/>
            <person name="Loffler F."/>
        </authorList>
    </citation>
    <scope>NUCLEOTIDE SEQUENCE</scope>
</reference>
<sequence length="63" mass="6925">MGPRLVKATHLTGMELCLAKGAAVPKTDPDSLRQGLTTLRAHMGILYPQRSVFQAWTLPLPIR</sequence>
<organism evidence="1">
    <name type="scientific">bioreactor metagenome</name>
    <dbReference type="NCBI Taxonomy" id="1076179"/>
    <lineage>
        <taxon>unclassified sequences</taxon>
        <taxon>metagenomes</taxon>
        <taxon>ecological metagenomes</taxon>
    </lineage>
</organism>
<proteinExistence type="predicted"/>
<dbReference type="AlphaFoldDB" id="A0A644SX21"/>
<accession>A0A644SX21</accession>
<gene>
    <name evidence="1" type="ORF">SDC9_04703</name>
</gene>
<comment type="caution">
    <text evidence="1">The sequence shown here is derived from an EMBL/GenBank/DDBJ whole genome shotgun (WGS) entry which is preliminary data.</text>
</comment>
<protein>
    <submittedName>
        <fullName evidence="1">Uncharacterized protein</fullName>
    </submittedName>
</protein>
<evidence type="ECO:0000313" key="1">
    <source>
        <dbReference type="EMBL" id="MPL59155.1"/>
    </source>
</evidence>